<feature type="region of interest" description="Disordered" evidence="1">
    <location>
        <begin position="30"/>
        <end position="95"/>
    </location>
</feature>
<comment type="caution">
    <text evidence="2">The sequence shown here is derived from an EMBL/GenBank/DDBJ whole genome shotgun (WGS) entry which is preliminary data.</text>
</comment>
<evidence type="ECO:0000256" key="1">
    <source>
        <dbReference type="SAM" id="MobiDB-lite"/>
    </source>
</evidence>
<feature type="compositionally biased region" description="Basic and acidic residues" evidence="1">
    <location>
        <begin position="41"/>
        <end position="72"/>
    </location>
</feature>
<gene>
    <name evidence="2" type="ORF">NWI01_26170</name>
</gene>
<accession>A0A4Y3WDL6</accession>
<organism evidence="2 3">
    <name type="scientific">Nitrobacter winogradskyi</name>
    <name type="common">Nitrobacter agilis</name>
    <dbReference type="NCBI Taxonomy" id="913"/>
    <lineage>
        <taxon>Bacteria</taxon>
        <taxon>Pseudomonadati</taxon>
        <taxon>Pseudomonadota</taxon>
        <taxon>Alphaproteobacteria</taxon>
        <taxon>Hyphomicrobiales</taxon>
        <taxon>Nitrobacteraceae</taxon>
        <taxon>Nitrobacter</taxon>
    </lineage>
</organism>
<dbReference type="EMBL" id="BJNF01000073">
    <property type="protein sequence ID" value="GEC16725.1"/>
    <property type="molecule type" value="Genomic_DNA"/>
</dbReference>
<name>A0A4Y3WDL6_NITWI</name>
<protein>
    <submittedName>
        <fullName evidence="2">Uncharacterized protein</fullName>
    </submittedName>
</protein>
<proteinExistence type="predicted"/>
<reference evidence="2 3" key="1">
    <citation type="submission" date="2019-06" db="EMBL/GenBank/DDBJ databases">
        <title>Whole genome shotgun sequence of Nitrobacter winogradskyi NBRC 14297.</title>
        <authorList>
            <person name="Hosoyama A."/>
            <person name="Uohara A."/>
            <person name="Ohji S."/>
            <person name="Ichikawa N."/>
        </authorList>
    </citation>
    <scope>NUCLEOTIDE SEQUENCE [LARGE SCALE GENOMIC DNA]</scope>
    <source>
        <strain evidence="2 3">NBRC 14297</strain>
    </source>
</reference>
<sequence length="95" mass="10713">MRAGRLGDPRGFRHPARLAAGKLNDVRPVTGGFAAKHGHRTPADEIVARGHFGYDERRPQRFGKVPERPVRDPRHRRKKNAVADGNISNRERSET</sequence>
<evidence type="ECO:0000313" key="3">
    <source>
        <dbReference type="Proteomes" id="UP000318825"/>
    </source>
</evidence>
<dbReference type="AlphaFoldDB" id="A0A4Y3WDL6"/>
<evidence type="ECO:0000313" key="2">
    <source>
        <dbReference type="EMBL" id="GEC16725.1"/>
    </source>
</evidence>
<dbReference type="Proteomes" id="UP000318825">
    <property type="component" value="Unassembled WGS sequence"/>
</dbReference>